<dbReference type="OrthoDB" id="9791746at2"/>
<evidence type="ECO:0000313" key="4">
    <source>
        <dbReference type="Proteomes" id="UP000241808"/>
    </source>
</evidence>
<dbReference type="SUPFAM" id="SSF109998">
    <property type="entry name" value="Triger factor/SurA peptide-binding domain-like"/>
    <property type="match status" value="1"/>
</dbReference>
<dbReference type="InterPro" id="IPR050280">
    <property type="entry name" value="OMP_Chaperone_SurA"/>
</dbReference>
<reference evidence="3 4" key="1">
    <citation type="submission" date="2018-04" db="EMBL/GenBank/DDBJ databases">
        <title>Genomic Encyclopedia of Archaeal and Bacterial Type Strains, Phase II (KMG-II): from individual species to whole genera.</title>
        <authorList>
            <person name="Goeker M."/>
        </authorList>
    </citation>
    <scope>NUCLEOTIDE SEQUENCE [LARGE SCALE GENOMIC DNA]</scope>
    <source>
        <strain evidence="3 4">DSM 25521</strain>
    </source>
</reference>
<protein>
    <submittedName>
        <fullName evidence="3">Periplasmic chaperone for outer membrane proteins SurA</fullName>
    </submittedName>
</protein>
<dbReference type="EMBL" id="PZZL01000001">
    <property type="protein sequence ID" value="PTM61751.1"/>
    <property type="molecule type" value="Genomic_DNA"/>
</dbReference>
<dbReference type="PANTHER" id="PTHR47637">
    <property type="entry name" value="CHAPERONE SURA"/>
    <property type="match status" value="1"/>
</dbReference>
<organism evidence="3 4">
    <name type="scientific">Phreatobacter oligotrophus</name>
    <dbReference type="NCBI Taxonomy" id="1122261"/>
    <lineage>
        <taxon>Bacteria</taxon>
        <taxon>Pseudomonadati</taxon>
        <taxon>Pseudomonadota</taxon>
        <taxon>Alphaproteobacteria</taxon>
        <taxon>Hyphomicrobiales</taxon>
        <taxon>Phreatobacteraceae</taxon>
        <taxon>Phreatobacter</taxon>
    </lineage>
</organism>
<gene>
    <name evidence="3" type="ORF">C8P69_101422</name>
</gene>
<keyword evidence="4" id="KW-1185">Reference proteome</keyword>
<name>A0A2T4ZIG7_9HYPH</name>
<proteinExistence type="predicted"/>
<evidence type="ECO:0000256" key="2">
    <source>
        <dbReference type="SAM" id="SignalP"/>
    </source>
</evidence>
<keyword evidence="1 2" id="KW-0732">Signal</keyword>
<accession>A0A2T4ZIG7</accession>
<comment type="caution">
    <text evidence="3">The sequence shown here is derived from an EMBL/GenBank/DDBJ whole genome shotgun (WGS) entry which is preliminary data.</text>
</comment>
<evidence type="ECO:0000313" key="3">
    <source>
        <dbReference type="EMBL" id="PTM61751.1"/>
    </source>
</evidence>
<feature type="chain" id="PRO_5015653910" evidence="2">
    <location>
        <begin position="34"/>
        <end position="321"/>
    </location>
</feature>
<evidence type="ECO:0000256" key="1">
    <source>
        <dbReference type="ARBA" id="ARBA00022729"/>
    </source>
</evidence>
<dbReference type="Pfam" id="PF13624">
    <property type="entry name" value="SurA_N_3"/>
    <property type="match status" value="1"/>
</dbReference>
<dbReference type="AlphaFoldDB" id="A0A2T4ZIG7"/>
<dbReference type="InterPro" id="IPR027304">
    <property type="entry name" value="Trigger_fact/SurA_dom_sf"/>
</dbReference>
<dbReference type="RefSeq" id="WP_108174198.1">
    <property type="nucleotide sequence ID" value="NZ_JAIESU010000014.1"/>
</dbReference>
<dbReference type="PANTHER" id="PTHR47637:SF1">
    <property type="entry name" value="CHAPERONE SURA"/>
    <property type="match status" value="1"/>
</dbReference>
<dbReference type="Gene3D" id="1.10.4030.10">
    <property type="entry name" value="Porin chaperone SurA, peptide-binding domain"/>
    <property type="match status" value="1"/>
</dbReference>
<dbReference type="Proteomes" id="UP000241808">
    <property type="component" value="Unassembled WGS sequence"/>
</dbReference>
<sequence>MSSVRPLPNRPLALAALVLALAAGLAAPSPARAQEGRVIATIGGIPITSFDIPQRQRLLQIREGRPHSAEQALQDLINDRIKFAEARRFRVEANEQQVDQAYAQVAQRSGIDPRGFDAVLRSQGIEPRVYKGKLRADLSWSNLIGARYGRTIFITDTQLVDALNRRQGATRPVNYVLRPVVLLVPANAPAAVVQRRMGEANALRGRFSSCATDMEQVSRIPDAAVREQFRRLGTDLSPAFRQVLDQTAVGKLTPPSRTSQGIEMIAVCSKEEASTSDTAARNQVREEMTTAEMRRISEAYLARLRQNAVITYRDGRDAASR</sequence>
<feature type="signal peptide" evidence="2">
    <location>
        <begin position="1"/>
        <end position="33"/>
    </location>
</feature>